<proteinExistence type="predicted"/>
<evidence type="ECO:0000313" key="2">
    <source>
        <dbReference type="EMBL" id="VEU60759.1"/>
    </source>
</evidence>
<evidence type="ECO:0000259" key="1">
    <source>
        <dbReference type="PROSITE" id="PS51750"/>
    </source>
</evidence>
<evidence type="ECO:0000313" key="3">
    <source>
        <dbReference type="Proteomes" id="UP000290942"/>
    </source>
</evidence>
<dbReference type="AlphaFoldDB" id="A0A449A904"/>
<dbReference type="SMART" id="SM01040">
    <property type="entry name" value="Bro-N"/>
    <property type="match status" value="1"/>
</dbReference>
<protein>
    <submittedName>
        <fullName evidence="2">DNA-damage-inducible protein D</fullName>
    </submittedName>
</protein>
<gene>
    <name evidence="2" type="ORF">NCTC10122_00359</name>
</gene>
<sequence>MDNQIKIFEGNKIRSIWDNEKEEWYFSVVDIIGILTESDNARKYWSVLKTRLKKEGNELPTICSQLKMEATDGKLRNTDVADMQGIFRIIQSVPSPKAEPFKMWLAEVGRERINEIIDPELTIDRALETYLKKGYSREWINQRLQAIQVRKQLADTWQDHGVEKGKEYAILTNEITKAWSGMTTREYKDFKGLKKENLRDNMTTTEIILNMLAEAATKDIANAANPQGLEENKKVAKRGGSIAGNARKEIEQETGKAVITSKNAIDFGKLIEDVSSKDFKDKD</sequence>
<dbReference type="PROSITE" id="PS51750">
    <property type="entry name" value="BRO_N"/>
    <property type="match status" value="1"/>
</dbReference>
<accession>A0A449A904</accession>
<dbReference type="EMBL" id="LR214970">
    <property type="protein sequence ID" value="VEU60759.1"/>
    <property type="molecule type" value="Genomic_DNA"/>
</dbReference>
<name>A0A449A904_9BACT</name>
<feature type="domain" description="Bro-N" evidence="1">
    <location>
        <begin position="4"/>
        <end position="120"/>
    </location>
</feature>
<dbReference type="Proteomes" id="UP000290942">
    <property type="component" value="Chromosome"/>
</dbReference>
<dbReference type="Pfam" id="PF02498">
    <property type="entry name" value="Bro-N"/>
    <property type="match status" value="1"/>
</dbReference>
<reference evidence="2 3" key="1">
    <citation type="submission" date="2019-01" db="EMBL/GenBank/DDBJ databases">
        <authorList>
            <consortium name="Pathogen Informatics"/>
        </authorList>
    </citation>
    <scope>NUCLEOTIDE SEQUENCE [LARGE SCALE GENOMIC DNA]</scope>
    <source>
        <strain evidence="2 3">NCTC10122</strain>
    </source>
</reference>
<dbReference type="InterPro" id="IPR003497">
    <property type="entry name" value="BRO_N_domain"/>
</dbReference>
<organism evidence="2 3">
    <name type="scientific">Mycoplasmopsis bovigenitalium</name>
    <dbReference type="NCBI Taxonomy" id="2112"/>
    <lineage>
        <taxon>Bacteria</taxon>
        <taxon>Bacillati</taxon>
        <taxon>Mycoplasmatota</taxon>
        <taxon>Mycoplasmoidales</taxon>
        <taxon>Metamycoplasmataceae</taxon>
        <taxon>Mycoplasmopsis</taxon>
    </lineage>
</organism>